<keyword evidence="7 9" id="KW-0472">Membrane</keyword>
<dbReference type="InterPro" id="IPR003593">
    <property type="entry name" value="AAA+_ATPase"/>
</dbReference>
<feature type="domain" description="ABC transporter" evidence="10">
    <location>
        <begin position="542"/>
        <end position="776"/>
    </location>
</feature>
<evidence type="ECO:0000256" key="4">
    <source>
        <dbReference type="ARBA" id="ARBA00022741"/>
    </source>
</evidence>
<evidence type="ECO:0000256" key="2">
    <source>
        <dbReference type="ARBA" id="ARBA00022448"/>
    </source>
</evidence>
<dbReference type="SUPFAM" id="SSF52540">
    <property type="entry name" value="P-loop containing nucleoside triphosphate hydrolases"/>
    <property type="match status" value="1"/>
</dbReference>
<keyword evidence="6 9" id="KW-1133">Transmembrane helix</keyword>
<evidence type="ECO:0000313" key="13">
    <source>
        <dbReference type="Proteomes" id="UP000178606"/>
    </source>
</evidence>
<dbReference type="GO" id="GO:0005886">
    <property type="term" value="C:plasma membrane"/>
    <property type="evidence" value="ECO:0007669"/>
    <property type="project" value="UniProtKB-SubCell"/>
</dbReference>
<dbReference type="SUPFAM" id="SSF90123">
    <property type="entry name" value="ABC transporter transmembrane region"/>
    <property type="match status" value="1"/>
</dbReference>
<dbReference type="EMBL" id="MFKF01000091">
    <property type="protein sequence ID" value="OGG54943.1"/>
    <property type="molecule type" value="Genomic_DNA"/>
</dbReference>
<dbReference type="InterPro" id="IPR017871">
    <property type="entry name" value="ABC_transporter-like_CS"/>
</dbReference>
<dbReference type="FunFam" id="3.40.50.300:FF:000287">
    <property type="entry name" value="Multidrug ABC transporter ATP-binding protein"/>
    <property type="match status" value="1"/>
</dbReference>
<keyword evidence="5" id="KW-0067">ATP-binding</keyword>
<organism evidence="12 13">
    <name type="scientific">Handelsmanbacteria sp. (strain RIFCSPLOWO2_12_FULL_64_10)</name>
    <dbReference type="NCBI Taxonomy" id="1817868"/>
    <lineage>
        <taxon>Bacteria</taxon>
        <taxon>Candidatus Handelsmaniibacteriota</taxon>
    </lineage>
</organism>
<dbReference type="GO" id="GO:0015421">
    <property type="term" value="F:ABC-type oligopeptide transporter activity"/>
    <property type="evidence" value="ECO:0007669"/>
    <property type="project" value="TreeGrafter"/>
</dbReference>
<dbReference type="Proteomes" id="UP000178606">
    <property type="component" value="Unassembled WGS sequence"/>
</dbReference>
<dbReference type="InterPro" id="IPR039519">
    <property type="entry name" value="YokE-like_PH"/>
</dbReference>
<sequence length="786" mass="86547">MNTETEEATPEASLQEEVPEEVRAGLNLAPDEEVRVSLSTDIKLDGHYGPAWVLATDRRLLAFSPDGEGPPDIVQVPLSEIAEVEVRNLLGSGALKVRTAREGATIALFSKSLLPKFSKVPDQIEALVRQARPAGEEVVKRTVGGAKTAQKRCKQCGRPIRDWLGVCQACLDKRKLFARLMSYALPYWGLIATSLALLLTATFIGLTPPLLMRSLIDDVLAPAGGRVQTVPSAQSLRNETLPARDGGERVPLSRGRGGASKLSILVTLLLLVNVSRNALGAFRSYIMSRVGQRITFDLRRQVYQHLHCLSLSFYNERETGRIMSSITQDVSRLQDFISEGLQEVIRNTLTILIICIILFSINASLAALVLLPTPFLVWATSHFSKRLHDIYHGLWRRWAGLSALLADVIPGVRVVKAFAQEKREVNRFEGTSQALLTGELRVARIRSVFAPLMTFLTSIGGLLIWWVGGLKVIGGTLTLGDFVAFTGYMWQFYGPVEALCQLNNRFQHAATSAERVFEVLDTQPDVADRPEAIPLPRIRGQVEFRGVTFGYEPGKPVLKDLSFVVEPGEMIGLAGHSGAGKSTLINLICRFYEVSEGAILIDGHDIRDVTLKSLRDQIGVVLQEPFLFNGTVAENIAYGKPEASMDEIVAAAKAANAHDFILNFPDGYDTFVGERGARVSGGERQRISIARAILRNPRILILDEATASVDTQTESQIQEALERLIKGRTTFAIAHRLSTLKNAHRLLIIDKGELAEIGTHDELIAKDGIYANLCRLQTELSRLKVW</sequence>
<evidence type="ECO:0000256" key="5">
    <source>
        <dbReference type="ARBA" id="ARBA00022840"/>
    </source>
</evidence>
<dbReference type="GO" id="GO:0005524">
    <property type="term" value="F:ATP binding"/>
    <property type="evidence" value="ECO:0007669"/>
    <property type="project" value="UniProtKB-KW"/>
</dbReference>
<keyword evidence="3 9" id="KW-0812">Transmembrane</keyword>
<evidence type="ECO:0000256" key="9">
    <source>
        <dbReference type="SAM" id="Phobius"/>
    </source>
</evidence>
<evidence type="ECO:0000256" key="7">
    <source>
        <dbReference type="ARBA" id="ARBA00023136"/>
    </source>
</evidence>
<evidence type="ECO:0000259" key="10">
    <source>
        <dbReference type="PROSITE" id="PS50893"/>
    </source>
</evidence>
<reference evidence="12 13" key="1">
    <citation type="journal article" date="2016" name="Nat. Commun.">
        <title>Thousands of microbial genomes shed light on interconnected biogeochemical processes in an aquifer system.</title>
        <authorList>
            <person name="Anantharaman K."/>
            <person name="Brown C.T."/>
            <person name="Hug L.A."/>
            <person name="Sharon I."/>
            <person name="Castelle C.J."/>
            <person name="Probst A.J."/>
            <person name="Thomas B.C."/>
            <person name="Singh A."/>
            <person name="Wilkins M.J."/>
            <person name="Karaoz U."/>
            <person name="Brodie E.L."/>
            <person name="Williams K.H."/>
            <person name="Hubbard S.S."/>
            <person name="Banfield J.F."/>
        </authorList>
    </citation>
    <scope>NUCLEOTIDE SEQUENCE [LARGE SCALE GENOMIC DNA]</scope>
    <source>
        <strain evidence="13">RIFCSPLOWO2_12_FULL_64_10</strain>
    </source>
</reference>
<dbReference type="PANTHER" id="PTHR43394:SF1">
    <property type="entry name" value="ATP-BINDING CASSETTE SUB-FAMILY B MEMBER 10, MITOCHONDRIAL"/>
    <property type="match status" value="1"/>
</dbReference>
<comment type="caution">
    <text evidence="12">The sequence shown here is derived from an EMBL/GenBank/DDBJ whole genome shotgun (WGS) entry which is preliminary data.</text>
</comment>
<dbReference type="PROSITE" id="PS00211">
    <property type="entry name" value="ABC_TRANSPORTER_1"/>
    <property type="match status" value="1"/>
</dbReference>
<accession>A0A1F6D0I1</accession>
<evidence type="ECO:0000256" key="3">
    <source>
        <dbReference type="ARBA" id="ARBA00022692"/>
    </source>
</evidence>
<dbReference type="PROSITE" id="PS50929">
    <property type="entry name" value="ABC_TM1F"/>
    <property type="match status" value="1"/>
</dbReference>
<dbReference type="Pfam" id="PF14470">
    <property type="entry name" value="bPH_3"/>
    <property type="match status" value="1"/>
</dbReference>
<dbReference type="InterPro" id="IPR039421">
    <property type="entry name" value="Type_1_exporter"/>
</dbReference>
<feature type="region of interest" description="Disordered" evidence="8">
    <location>
        <begin position="1"/>
        <end position="20"/>
    </location>
</feature>
<dbReference type="SMART" id="SM00382">
    <property type="entry name" value="AAA"/>
    <property type="match status" value="1"/>
</dbReference>
<dbReference type="InterPro" id="IPR027417">
    <property type="entry name" value="P-loop_NTPase"/>
</dbReference>
<feature type="transmembrane region" description="Helical" evidence="9">
    <location>
        <begin position="262"/>
        <end position="279"/>
    </location>
</feature>
<evidence type="ECO:0000259" key="11">
    <source>
        <dbReference type="PROSITE" id="PS50929"/>
    </source>
</evidence>
<feature type="transmembrane region" description="Helical" evidence="9">
    <location>
        <begin position="183"/>
        <end position="206"/>
    </location>
</feature>
<dbReference type="InterPro" id="IPR036640">
    <property type="entry name" value="ABC1_TM_sf"/>
</dbReference>
<evidence type="ECO:0000313" key="12">
    <source>
        <dbReference type="EMBL" id="OGG54943.1"/>
    </source>
</evidence>
<dbReference type="PANTHER" id="PTHR43394">
    <property type="entry name" value="ATP-DEPENDENT PERMEASE MDL1, MITOCHONDRIAL"/>
    <property type="match status" value="1"/>
</dbReference>
<dbReference type="CDD" id="cd18563">
    <property type="entry name" value="ABC_6TM_exporter_like"/>
    <property type="match status" value="1"/>
</dbReference>
<comment type="subcellular location">
    <subcellularLocation>
        <location evidence="1">Cell membrane</location>
        <topology evidence="1">Multi-pass membrane protein</topology>
    </subcellularLocation>
</comment>
<protein>
    <recommendedName>
        <fullName evidence="14">ABC transporter</fullName>
    </recommendedName>
</protein>
<dbReference type="Pfam" id="PF00005">
    <property type="entry name" value="ABC_tran"/>
    <property type="match status" value="1"/>
</dbReference>
<evidence type="ECO:0000256" key="6">
    <source>
        <dbReference type="ARBA" id="ARBA00022989"/>
    </source>
</evidence>
<feature type="transmembrane region" description="Helical" evidence="9">
    <location>
        <begin position="351"/>
        <end position="378"/>
    </location>
</feature>
<evidence type="ECO:0008006" key="14">
    <source>
        <dbReference type="Google" id="ProtNLM"/>
    </source>
</evidence>
<evidence type="ECO:0000256" key="8">
    <source>
        <dbReference type="SAM" id="MobiDB-lite"/>
    </source>
</evidence>
<dbReference type="Gene3D" id="3.40.50.300">
    <property type="entry name" value="P-loop containing nucleotide triphosphate hydrolases"/>
    <property type="match status" value="1"/>
</dbReference>
<dbReference type="Pfam" id="PF00664">
    <property type="entry name" value="ABC_membrane"/>
    <property type="match status" value="1"/>
</dbReference>
<feature type="transmembrane region" description="Helical" evidence="9">
    <location>
        <begin position="398"/>
        <end position="419"/>
    </location>
</feature>
<dbReference type="PROSITE" id="PS50893">
    <property type="entry name" value="ABC_TRANSPORTER_2"/>
    <property type="match status" value="1"/>
</dbReference>
<dbReference type="Gene3D" id="1.20.1560.10">
    <property type="entry name" value="ABC transporter type 1, transmembrane domain"/>
    <property type="match status" value="1"/>
</dbReference>
<feature type="transmembrane region" description="Helical" evidence="9">
    <location>
        <begin position="448"/>
        <end position="468"/>
    </location>
</feature>
<name>A0A1F6D0I1_HANXR</name>
<dbReference type="GO" id="GO:0016887">
    <property type="term" value="F:ATP hydrolysis activity"/>
    <property type="evidence" value="ECO:0007669"/>
    <property type="project" value="InterPro"/>
</dbReference>
<proteinExistence type="predicted"/>
<keyword evidence="4" id="KW-0547">Nucleotide-binding</keyword>
<gene>
    <name evidence="12" type="ORF">A3F84_06925</name>
</gene>
<feature type="domain" description="ABC transmembrane type-1" evidence="11">
    <location>
        <begin position="192"/>
        <end position="508"/>
    </location>
</feature>
<evidence type="ECO:0000256" key="1">
    <source>
        <dbReference type="ARBA" id="ARBA00004651"/>
    </source>
</evidence>
<dbReference type="InterPro" id="IPR003439">
    <property type="entry name" value="ABC_transporter-like_ATP-bd"/>
</dbReference>
<dbReference type="InterPro" id="IPR011527">
    <property type="entry name" value="ABC1_TM_dom"/>
</dbReference>
<dbReference type="AlphaFoldDB" id="A0A1F6D0I1"/>
<keyword evidence="2" id="KW-0813">Transport</keyword>